<dbReference type="CDD" id="cd00796">
    <property type="entry name" value="INT_Rci_Hp1_C"/>
    <property type="match status" value="1"/>
</dbReference>
<dbReference type="KEGG" id="xyk:GT347_15925"/>
<sequence length="344" mass="39199">MASISKVEGRWRALIRRKGHKPISKRFDTKAAAAEWARAIETQIDVGQVPKMASPATIGTLIKKYRELRSTTKPILDTSSEHYVLKQLTRTLGEIRAEALSVDDLLGWATRRKDEGAGPYTVNCDLSKLGTVLRYVGGSLPDVIGTARPKLAYLGLIGGGGMRERRPVEDELARICTWLVENRGQVYSDFVLFSAYTAMRRSEVARIAWSDVDERKRLVLVRDRKDPRRKIGNDQWVPLLGESWNVMQRQPSKQAIGVAQEDQRIFPIHPQTISKYFKDACRELGVPDLHLHDMRHEGTSRLFEEGFEIQEVALVTGHKDWRHLRRYTQLKPESLHLKVGKQRG</sequence>
<gene>
    <name evidence="6" type="ORF">GT347_15925</name>
</gene>
<dbReference type="Pfam" id="PF00589">
    <property type="entry name" value="Phage_integrase"/>
    <property type="match status" value="1"/>
</dbReference>
<evidence type="ECO:0000313" key="6">
    <source>
        <dbReference type="EMBL" id="QHI99333.1"/>
    </source>
</evidence>
<evidence type="ECO:0000256" key="2">
    <source>
        <dbReference type="ARBA" id="ARBA00022908"/>
    </source>
</evidence>
<name>A0A857J7X7_9BURK</name>
<dbReference type="GO" id="GO:0003677">
    <property type="term" value="F:DNA binding"/>
    <property type="evidence" value="ECO:0007669"/>
    <property type="project" value="UniProtKB-KW"/>
</dbReference>
<dbReference type="GO" id="GO:0006310">
    <property type="term" value="P:DNA recombination"/>
    <property type="evidence" value="ECO:0007669"/>
    <property type="project" value="UniProtKB-KW"/>
</dbReference>
<comment type="similarity">
    <text evidence="1">Belongs to the 'phage' integrase family.</text>
</comment>
<reference evidence="6 7" key="1">
    <citation type="submission" date="2020-01" db="EMBL/GenBank/DDBJ databases">
        <title>Genome sequencing of strain KACC 21265.</title>
        <authorList>
            <person name="Heo J."/>
            <person name="Kim S.-J."/>
            <person name="Kim J.-S."/>
            <person name="Hong S.-B."/>
            <person name="Kwon S.-W."/>
        </authorList>
    </citation>
    <scope>NUCLEOTIDE SEQUENCE [LARGE SCALE GENOMIC DNA]</scope>
    <source>
        <strain evidence="6 7">KACC 21265</strain>
    </source>
</reference>
<dbReference type="RefSeq" id="WP_160553146.1">
    <property type="nucleotide sequence ID" value="NZ_CP047650.1"/>
</dbReference>
<accession>A0A857J7X7</accession>
<evidence type="ECO:0000256" key="4">
    <source>
        <dbReference type="ARBA" id="ARBA00023172"/>
    </source>
</evidence>
<dbReference type="PANTHER" id="PTHR30349:SF41">
    <property type="entry name" value="INTEGRASE_RECOMBINASE PROTEIN MJ0367-RELATED"/>
    <property type="match status" value="1"/>
</dbReference>
<evidence type="ECO:0000259" key="5">
    <source>
        <dbReference type="PROSITE" id="PS51898"/>
    </source>
</evidence>
<feature type="domain" description="Tyr recombinase" evidence="5">
    <location>
        <begin position="161"/>
        <end position="342"/>
    </location>
</feature>
<keyword evidence="2" id="KW-0229">DNA integration</keyword>
<dbReference type="InterPro" id="IPR050090">
    <property type="entry name" value="Tyrosine_recombinase_XerCD"/>
</dbReference>
<dbReference type="SUPFAM" id="SSF56349">
    <property type="entry name" value="DNA breaking-rejoining enzymes"/>
    <property type="match status" value="1"/>
</dbReference>
<dbReference type="AlphaFoldDB" id="A0A857J7X7"/>
<dbReference type="Gene3D" id="1.10.443.10">
    <property type="entry name" value="Intergrase catalytic core"/>
    <property type="match status" value="1"/>
</dbReference>
<keyword evidence="4" id="KW-0233">DNA recombination</keyword>
<dbReference type="PANTHER" id="PTHR30349">
    <property type="entry name" value="PHAGE INTEGRASE-RELATED"/>
    <property type="match status" value="1"/>
</dbReference>
<dbReference type="InterPro" id="IPR013762">
    <property type="entry name" value="Integrase-like_cat_sf"/>
</dbReference>
<dbReference type="Proteomes" id="UP000464787">
    <property type="component" value="Chromosome"/>
</dbReference>
<proteinExistence type="inferred from homology"/>
<protein>
    <submittedName>
        <fullName evidence="6">Tyrosine-type recombinase/integrase</fullName>
    </submittedName>
</protein>
<dbReference type="InterPro" id="IPR002104">
    <property type="entry name" value="Integrase_catalytic"/>
</dbReference>
<keyword evidence="7" id="KW-1185">Reference proteome</keyword>
<organism evidence="6 7">
    <name type="scientific">Xylophilus rhododendri</name>
    <dbReference type="NCBI Taxonomy" id="2697032"/>
    <lineage>
        <taxon>Bacteria</taxon>
        <taxon>Pseudomonadati</taxon>
        <taxon>Pseudomonadota</taxon>
        <taxon>Betaproteobacteria</taxon>
        <taxon>Burkholderiales</taxon>
        <taxon>Xylophilus</taxon>
    </lineage>
</organism>
<evidence type="ECO:0000313" key="7">
    <source>
        <dbReference type="Proteomes" id="UP000464787"/>
    </source>
</evidence>
<dbReference type="PROSITE" id="PS51898">
    <property type="entry name" value="TYR_RECOMBINASE"/>
    <property type="match status" value="1"/>
</dbReference>
<dbReference type="GO" id="GO:0015074">
    <property type="term" value="P:DNA integration"/>
    <property type="evidence" value="ECO:0007669"/>
    <property type="project" value="UniProtKB-KW"/>
</dbReference>
<evidence type="ECO:0000256" key="1">
    <source>
        <dbReference type="ARBA" id="ARBA00008857"/>
    </source>
</evidence>
<keyword evidence="3" id="KW-0238">DNA-binding</keyword>
<evidence type="ECO:0000256" key="3">
    <source>
        <dbReference type="ARBA" id="ARBA00023125"/>
    </source>
</evidence>
<dbReference type="InterPro" id="IPR011010">
    <property type="entry name" value="DNA_brk_join_enz"/>
</dbReference>
<dbReference type="EMBL" id="CP047650">
    <property type="protein sequence ID" value="QHI99333.1"/>
    <property type="molecule type" value="Genomic_DNA"/>
</dbReference>